<evidence type="ECO:0000313" key="3">
    <source>
        <dbReference type="EMBL" id="RYC15243.1"/>
    </source>
</evidence>
<dbReference type="PANTHER" id="PTHR23028:SF53">
    <property type="entry name" value="ACYL_TRANSF_3 DOMAIN-CONTAINING PROTEIN"/>
    <property type="match status" value="1"/>
</dbReference>
<dbReference type="Proteomes" id="UP000291088">
    <property type="component" value="Unassembled WGS sequence"/>
</dbReference>
<keyword evidence="3" id="KW-0808">Transferase</keyword>
<gene>
    <name evidence="3" type="ORF">EUU22_09395</name>
</gene>
<dbReference type="InterPro" id="IPR050879">
    <property type="entry name" value="Acyltransferase_3"/>
</dbReference>
<dbReference type="GO" id="GO:0016747">
    <property type="term" value="F:acyltransferase activity, transferring groups other than amino-acyl groups"/>
    <property type="evidence" value="ECO:0007669"/>
    <property type="project" value="InterPro"/>
</dbReference>
<proteinExistence type="predicted"/>
<evidence type="ECO:0000256" key="1">
    <source>
        <dbReference type="SAM" id="Phobius"/>
    </source>
</evidence>
<feature type="transmembrane region" description="Helical" evidence="1">
    <location>
        <begin position="228"/>
        <end position="249"/>
    </location>
</feature>
<keyword evidence="1" id="KW-0472">Membrane</keyword>
<dbReference type="AlphaFoldDB" id="A0A4Q2T8M6"/>
<keyword evidence="1" id="KW-0812">Transmembrane</keyword>
<feature type="transmembrane region" description="Helical" evidence="1">
    <location>
        <begin position="21"/>
        <end position="41"/>
    </location>
</feature>
<reference evidence="3 4" key="1">
    <citation type="submission" date="2019-01" db="EMBL/GenBank/DDBJ databases">
        <authorList>
            <person name="Deng T."/>
        </authorList>
    </citation>
    <scope>NUCLEOTIDE SEQUENCE [LARGE SCALE GENOMIC DNA]</scope>
    <source>
        <strain evidence="3 4">F8825</strain>
    </source>
</reference>
<evidence type="ECO:0000259" key="2">
    <source>
        <dbReference type="Pfam" id="PF01757"/>
    </source>
</evidence>
<feature type="transmembrane region" description="Helical" evidence="1">
    <location>
        <begin position="317"/>
        <end position="341"/>
    </location>
</feature>
<name>A0A4Q2T8M6_9HYPH</name>
<feature type="domain" description="Acyltransferase 3" evidence="2">
    <location>
        <begin position="22"/>
        <end position="337"/>
    </location>
</feature>
<dbReference type="EMBL" id="SDVB01000196">
    <property type="protein sequence ID" value="RYC15243.1"/>
    <property type="molecule type" value="Genomic_DNA"/>
</dbReference>
<feature type="transmembrane region" description="Helical" evidence="1">
    <location>
        <begin position="61"/>
        <end position="84"/>
    </location>
</feature>
<feature type="transmembrane region" description="Helical" evidence="1">
    <location>
        <begin position="149"/>
        <end position="169"/>
    </location>
</feature>
<keyword evidence="3" id="KW-0012">Acyltransferase</keyword>
<dbReference type="InterPro" id="IPR002656">
    <property type="entry name" value="Acyl_transf_3_dom"/>
</dbReference>
<dbReference type="OrthoDB" id="9807745at2"/>
<evidence type="ECO:0000313" key="4">
    <source>
        <dbReference type="Proteomes" id="UP000291088"/>
    </source>
</evidence>
<dbReference type="Pfam" id="PF01757">
    <property type="entry name" value="Acyl_transf_3"/>
    <property type="match status" value="1"/>
</dbReference>
<keyword evidence="1" id="KW-1133">Transmembrane helix</keyword>
<accession>A0A4Q2T8M6</accession>
<feature type="transmembrane region" description="Helical" evidence="1">
    <location>
        <begin position="96"/>
        <end position="119"/>
    </location>
</feature>
<dbReference type="GO" id="GO:0016020">
    <property type="term" value="C:membrane"/>
    <property type="evidence" value="ECO:0007669"/>
    <property type="project" value="TreeGrafter"/>
</dbReference>
<feature type="transmembrane region" description="Helical" evidence="1">
    <location>
        <begin position="291"/>
        <end position="311"/>
    </location>
</feature>
<sequence length="370" mass="40631">MRPCAARIAAGGFRIMEKHLFGLDGLRFLAAMAVVGFHFLFRGEAAGDLPQVPLPEMLERAAAYGYLGVSIFFIISGFVILYSVEGRTPLEFFVSRFVRIYPTFMVMMTVTALVVVIAANPRFEVSLEQYGANLMVFSLLLGEPFVDGAYWSIVLELVFYGWIFLLLVIRRLDDIETIAFGWLALSFANEAFFQVRLLQDALITEYSGFFVAGIALQRLGKGVTPTRLALLALSLSYGVFTSLSAAPWFEAEYGSALSRPVIATAVLGGAALFVLIARMDLPRRFWGPLKLAGGATYPLYLVHQHVGYVAIPPLAALVHPAVAILLVVAGILAFAFAYHVLAERSAMPALRARLYRLLQPLAPALDRRPS</sequence>
<keyword evidence="4" id="KW-1185">Reference proteome</keyword>
<dbReference type="PANTHER" id="PTHR23028">
    <property type="entry name" value="ACETYLTRANSFERASE"/>
    <property type="match status" value="1"/>
</dbReference>
<feature type="transmembrane region" description="Helical" evidence="1">
    <location>
        <begin position="261"/>
        <end position="279"/>
    </location>
</feature>
<organism evidence="3 4">
    <name type="scientific">Ciceribacter ferrooxidans</name>
    <dbReference type="NCBI Taxonomy" id="2509717"/>
    <lineage>
        <taxon>Bacteria</taxon>
        <taxon>Pseudomonadati</taxon>
        <taxon>Pseudomonadota</taxon>
        <taxon>Alphaproteobacteria</taxon>
        <taxon>Hyphomicrobiales</taxon>
        <taxon>Rhizobiaceae</taxon>
        <taxon>Ciceribacter</taxon>
    </lineage>
</organism>
<dbReference type="GO" id="GO:0000271">
    <property type="term" value="P:polysaccharide biosynthetic process"/>
    <property type="evidence" value="ECO:0007669"/>
    <property type="project" value="TreeGrafter"/>
</dbReference>
<protein>
    <submittedName>
        <fullName evidence="3">Acyltransferase</fullName>
    </submittedName>
</protein>
<comment type="caution">
    <text evidence="3">The sequence shown here is derived from an EMBL/GenBank/DDBJ whole genome shotgun (WGS) entry which is preliminary data.</text>
</comment>